<accession>A0AAE1UY66</accession>
<dbReference type="InterPro" id="IPR018269">
    <property type="entry name" value="Ribosomal_uS13_CS"/>
</dbReference>
<dbReference type="GO" id="GO:0006412">
    <property type="term" value="P:translation"/>
    <property type="evidence" value="ECO:0007669"/>
    <property type="project" value="InterPro"/>
</dbReference>
<evidence type="ECO:0000256" key="2">
    <source>
        <dbReference type="ARBA" id="ARBA00008080"/>
    </source>
</evidence>
<comment type="subcellular location">
    <subcellularLocation>
        <location evidence="1">Cytoplasm</location>
    </subcellularLocation>
</comment>
<dbReference type="Proteomes" id="UP001291623">
    <property type="component" value="Unassembled WGS sequence"/>
</dbReference>
<dbReference type="Gene3D" id="4.10.910.10">
    <property type="entry name" value="30s ribosomal protein s13, domain 2"/>
    <property type="match status" value="1"/>
</dbReference>
<organism evidence="6 7">
    <name type="scientific">Anisodus tanguticus</name>
    <dbReference type="NCBI Taxonomy" id="243964"/>
    <lineage>
        <taxon>Eukaryota</taxon>
        <taxon>Viridiplantae</taxon>
        <taxon>Streptophyta</taxon>
        <taxon>Embryophyta</taxon>
        <taxon>Tracheophyta</taxon>
        <taxon>Spermatophyta</taxon>
        <taxon>Magnoliopsida</taxon>
        <taxon>eudicotyledons</taxon>
        <taxon>Gunneridae</taxon>
        <taxon>Pentapetalae</taxon>
        <taxon>asterids</taxon>
        <taxon>lamiids</taxon>
        <taxon>Solanales</taxon>
        <taxon>Solanaceae</taxon>
        <taxon>Solanoideae</taxon>
        <taxon>Hyoscyameae</taxon>
        <taxon>Anisodus</taxon>
    </lineage>
</organism>
<proteinExistence type="inferred from homology"/>
<dbReference type="PROSITE" id="PS50159">
    <property type="entry name" value="RIBOSOMAL_S13_2"/>
    <property type="match status" value="1"/>
</dbReference>
<dbReference type="InterPro" id="IPR001892">
    <property type="entry name" value="Ribosomal_uS13"/>
</dbReference>
<dbReference type="FunFam" id="1.10.8.50:FF:000002">
    <property type="entry name" value="40S ribosomal protein S18"/>
    <property type="match status" value="1"/>
</dbReference>
<evidence type="ECO:0000256" key="5">
    <source>
        <dbReference type="ARBA" id="ARBA00023274"/>
    </source>
</evidence>
<dbReference type="HAMAP" id="MF_01315">
    <property type="entry name" value="Ribosomal_uS13"/>
    <property type="match status" value="1"/>
</dbReference>
<evidence type="ECO:0000256" key="3">
    <source>
        <dbReference type="ARBA" id="ARBA00022490"/>
    </source>
</evidence>
<dbReference type="GO" id="GO:0003735">
    <property type="term" value="F:structural constituent of ribosome"/>
    <property type="evidence" value="ECO:0007669"/>
    <property type="project" value="InterPro"/>
</dbReference>
<keyword evidence="5" id="KW-0687">Ribonucleoprotein</keyword>
<comment type="similarity">
    <text evidence="2">Belongs to the universal ribosomal protein uS13 family.</text>
</comment>
<dbReference type="PANTHER" id="PTHR10871">
    <property type="entry name" value="30S RIBOSOMAL PROTEIN S13/40S RIBOSOMAL PROTEIN S18"/>
    <property type="match status" value="1"/>
</dbReference>
<name>A0AAE1UY66_9SOLA</name>
<dbReference type="NCBIfam" id="NF003140">
    <property type="entry name" value="PRK04053.1"/>
    <property type="match status" value="1"/>
</dbReference>
<reference evidence="6" key="1">
    <citation type="submission" date="2023-12" db="EMBL/GenBank/DDBJ databases">
        <title>Genome assembly of Anisodus tanguticus.</title>
        <authorList>
            <person name="Wang Y.-J."/>
        </authorList>
    </citation>
    <scope>NUCLEOTIDE SEQUENCE</scope>
    <source>
        <strain evidence="6">KB-2021</strain>
        <tissue evidence="6">Leaf</tissue>
    </source>
</reference>
<keyword evidence="7" id="KW-1185">Reference proteome</keyword>
<dbReference type="GO" id="GO:0003723">
    <property type="term" value="F:RNA binding"/>
    <property type="evidence" value="ECO:0007669"/>
    <property type="project" value="InterPro"/>
</dbReference>
<dbReference type="Pfam" id="PF00416">
    <property type="entry name" value="Ribosomal_S13"/>
    <property type="match status" value="1"/>
</dbReference>
<dbReference type="GO" id="GO:0005829">
    <property type="term" value="C:cytosol"/>
    <property type="evidence" value="ECO:0007669"/>
    <property type="project" value="TreeGrafter"/>
</dbReference>
<protein>
    <recommendedName>
        <fullName evidence="8">40S ribosomal protein S18</fullName>
    </recommendedName>
</protein>
<dbReference type="SUPFAM" id="SSF46946">
    <property type="entry name" value="S13-like H2TH domain"/>
    <property type="match status" value="1"/>
</dbReference>
<dbReference type="Gene3D" id="1.10.8.50">
    <property type="match status" value="1"/>
</dbReference>
<gene>
    <name evidence="6" type="ORF">RND71_036740</name>
</gene>
<evidence type="ECO:0000313" key="7">
    <source>
        <dbReference type="Proteomes" id="UP001291623"/>
    </source>
</evidence>
<evidence type="ECO:0000256" key="4">
    <source>
        <dbReference type="ARBA" id="ARBA00022980"/>
    </source>
</evidence>
<dbReference type="GO" id="GO:0015935">
    <property type="term" value="C:small ribosomal subunit"/>
    <property type="evidence" value="ECO:0007669"/>
    <property type="project" value="TreeGrafter"/>
</dbReference>
<evidence type="ECO:0000313" key="6">
    <source>
        <dbReference type="EMBL" id="KAK4343646.1"/>
    </source>
</evidence>
<keyword evidence="3" id="KW-0963">Cytoplasm</keyword>
<dbReference type="EMBL" id="JAVYJV010000020">
    <property type="protein sequence ID" value="KAK4343646.1"/>
    <property type="molecule type" value="Genomic_DNA"/>
</dbReference>
<dbReference type="InterPro" id="IPR027437">
    <property type="entry name" value="Rbsml_uS13_C"/>
</dbReference>
<sequence length="203" mass="22792">MTGNTYDSVVAATTQGNPSVFPHVVAIVQGNSYAFPTTAQGTSNAFTAPQWNSLVANEEFQHILRVQNTNVDGKQKIMFALTSIKGIGRRFANIACKKADIDMNKRAGELTAAELDSVMVVVANPRQFKIPDWFLNRQKDYKDGKFSQVTSNALDMKLRDDLERLKKIRNHRGLRHYWGLRVRGQHTKTTGRRGKTVGVSKKR</sequence>
<evidence type="ECO:0008006" key="8">
    <source>
        <dbReference type="Google" id="ProtNLM"/>
    </source>
</evidence>
<keyword evidence="4" id="KW-0689">Ribosomal protein</keyword>
<dbReference type="PROSITE" id="PS00646">
    <property type="entry name" value="RIBOSOMAL_S13_1"/>
    <property type="match status" value="1"/>
</dbReference>
<dbReference type="InterPro" id="IPR010979">
    <property type="entry name" value="Ribosomal_uS13-like_H2TH"/>
</dbReference>
<comment type="caution">
    <text evidence="6">The sequence shown here is derived from an EMBL/GenBank/DDBJ whole genome shotgun (WGS) entry which is preliminary data.</text>
</comment>
<dbReference type="FunFam" id="4.10.910.10:FF:000002">
    <property type="entry name" value="40S ribosomal protein S18"/>
    <property type="match status" value="1"/>
</dbReference>
<dbReference type="AlphaFoldDB" id="A0AAE1UY66"/>
<dbReference type="PANTHER" id="PTHR10871:SF50">
    <property type="entry name" value="40S RIBOSOMAL PROTEIN S18-LIKE"/>
    <property type="match status" value="1"/>
</dbReference>
<evidence type="ECO:0000256" key="1">
    <source>
        <dbReference type="ARBA" id="ARBA00004496"/>
    </source>
</evidence>